<dbReference type="Gene3D" id="3.40.50.300">
    <property type="entry name" value="P-loop containing nucleotide triphosphate hydrolases"/>
    <property type="match status" value="1"/>
</dbReference>
<evidence type="ECO:0000313" key="2">
    <source>
        <dbReference type="EMBL" id="MDR5651840.1"/>
    </source>
</evidence>
<comment type="caution">
    <text evidence="2">The sequence shown here is derived from an EMBL/GenBank/DDBJ whole genome shotgun (WGS) entry which is preliminary data.</text>
</comment>
<dbReference type="Pfam" id="PF13481">
    <property type="entry name" value="AAA_25"/>
    <property type="match status" value="1"/>
</dbReference>
<organism evidence="2 3">
    <name type="scientific">Ruixingdingia sedimenti</name>
    <dbReference type="NCBI Taxonomy" id="3073604"/>
    <lineage>
        <taxon>Bacteria</taxon>
        <taxon>Pseudomonadati</taxon>
        <taxon>Pseudomonadota</taxon>
        <taxon>Alphaproteobacteria</taxon>
        <taxon>Rhodobacterales</taxon>
        <taxon>Paracoccaceae</taxon>
        <taxon>Ruixingdingia</taxon>
    </lineage>
</organism>
<accession>A0ABU1F4P2</accession>
<evidence type="ECO:0000313" key="3">
    <source>
        <dbReference type="Proteomes" id="UP001247754"/>
    </source>
</evidence>
<sequence length="388" mass="41355">MNVHHDPFADLPPADDMPPDDRFGPPHNPFLEDAVPRASRFFPASEWSGKPVPPREWLVRDLVPSRTVTLLGGDGGTGKSLLALQLAYAVATGGAWLGRGVAGGGALFISAEDDEAELHRRLADVVQSSGGSFDDLDRLTLRSFAGEDALLAMLDRSGGVLLASALFHEIEKRIAEENPALVVLDTLADLFPGNENDRAQARQFVGLLRGLAIKHECALLLLSHPSLSGLNSGSGTSGSTAWNNSVRSRLYLERVIQDGYEANPDARLLSTKKANYGRNGGEISVTWQGGVFVADAPETGLDRMAAGAKAERVFLKLLAAFTAQGRRVNGNGGPTYAPKMFADSAEAEGVTKRAFKAAMDALYNKGKIRNETTGPASRPVTYLCMGDA</sequence>
<dbReference type="Proteomes" id="UP001247754">
    <property type="component" value="Unassembled WGS sequence"/>
</dbReference>
<protein>
    <submittedName>
        <fullName evidence="2">AAA family ATPase</fullName>
    </submittedName>
</protein>
<name>A0ABU1F4P2_9RHOB</name>
<dbReference type="EMBL" id="JAVKPH010000003">
    <property type="protein sequence ID" value="MDR5651840.1"/>
    <property type="molecule type" value="Genomic_DNA"/>
</dbReference>
<feature type="region of interest" description="Disordered" evidence="1">
    <location>
        <begin position="1"/>
        <end position="30"/>
    </location>
</feature>
<gene>
    <name evidence="2" type="ORF">RGD00_04455</name>
</gene>
<reference evidence="2 3" key="1">
    <citation type="submission" date="2023-09" db="EMBL/GenBank/DDBJ databases">
        <title>Xinfangfangia sedmenti sp. nov., isolated the sedment.</title>
        <authorList>
            <person name="Xu L."/>
        </authorList>
    </citation>
    <scope>NUCLEOTIDE SEQUENCE [LARGE SCALE GENOMIC DNA]</scope>
    <source>
        <strain evidence="2 3">LG-4</strain>
    </source>
</reference>
<evidence type="ECO:0000256" key="1">
    <source>
        <dbReference type="SAM" id="MobiDB-lite"/>
    </source>
</evidence>
<dbReference type="SUPFAM" id="SSF52540">
    <property type="entry name" value="P-loop containing nucleoside triphosphate hydrolases"/>
    <property type="match status" value="1"/>
</dbReference>
<dbReference type="RefSeq" id="WP_310456087.1">
    <property type="nucleotide sequence ID" value="NZ_JAVKPH010000003.1"/>
</dbReference>
<keyword evidence="3" id="KW-1185">Reference proteome</keyword>
<dbReference type="InterPro" id="IPR027417">
    <property type="entry name" value="P-loop_NTPase"/>
</dbReference>
<proteinExistence type="predicted"/>